<reference evidence="2" key="1">
    <citation type="journal article" date="2015" name="Nat. Genet.">
        <title>The genome and transcriptome of the zoonotic hookworm Ancylostoma ceylanicum identify infection-specific gene families.</title>
        <authorList>
            <person name="Schwarz E.M."/>
            <person name="Hu Y."/>
            <person name="Antoshechkin I."/>
            <person name="Miller M.M."/>
            <person name="Sternberg P.W."/>
            <person name="Aroian R.V."/>
        </authorList>
    </citation>
    <scope>NUCLEOTIDE SEQUENCE</scope>
    <source>
        <strain evidence="2">HY135</strain>
    </source>
</reference>
<evidence type="ECO:0000313" key="2">
    <source>
        <dbReference type="Proteomes" id="UP000024635"/>
    </source>
</evidence>
<proteinExistence type="predicted"/>
<dbReference type="OrthoDB" id="5831138at2759"/>
<dbReference type="EMBL" id="JARK01001503">
    <property type="protein sequence ID" value="EYB94787.1"/>
    <property type="molecule type" value="Genomic_DNA"/>
</dbReference>
<keyword evidence="2" id="KW-1185">Reference proteome</keyword>
<protein>
    <submittedName>
        <fullName evidence="1">Uncharacterized protein</fullName>
    </submittedName>
</protein>
<gene>
    <name evidence="1" type="primary">Acey_s0167.g129</name>
    <name evidence="1" type="ORF">Y032_0167g129</name>
</gene>
<organism evidence="1 2">
    <name type="scientific">Ancylostoma ceylanicum</name>
    <dbReference type="NCBI Taxonomy" id="53326"/>
    <lineage>
        <taxon>Eukaryota</taxon>
        <taxon>Metazoa</taxon>
        <taxon>Ecdysozoa</taxon>
        <taxon>Nematoda</taxon>
        <taxon>Chromadorea</taxon>
        <taxon>Rhabditida</taxon>
        <taxon>Rhabditina</taxon>
        <taxon>Rhabditomorpha</taxon>
        <taxon>Strongyloidea</taxon>
        <taxon>Ancylostomatidae</taxon>
        <taxon>Ancylostomatinae</taxon>
        <taxon>Ancylostoma</taxon>
    </lineage>
</organism>
<dbReference type="Proteomes" id="UP000024635">
    <property type="component" value="Unassembled WGS sequence"/>
</dbReference>
<dbReference type="AlphaFoldDB" id="A0A016SWI5"/>
<sequence>MNTVSCSLGLSAPTQNIDAVTYREVVGSLHRFRDQLRIRTRGDNRTIPNALSRRTLPHIPFPSSFYQEPEPCREADVTFRILASGVLNILNENRKPRQSSLTRAQWQCFRGIRKLTSNGEIPLSVSDKGGEFVVIPQTVDREITEYHLADSITYRTTEKDFLQQCKRLNHV</sequence>
<comment type="caution">
    <text evidence="1">The sequence shown here is derived from an EMBL/GenBank/DDBJ whole genome shotgun (WGS) entry which is preliminary data.</text>
</comment>
<evidence type="ECO:0000313" key="1">
    <source>
        <dbReference type="EMBL" id="EYB94787.1"/>
    </source>
</evidence>
<name>A0A016SWI5_9BILA</name>
<accession>A0A016SWI5</accession>